<feature type="domain" description="Prenylcysteine lyase" evidence="10">
    <location>
        <begin position="307"/>
        <end position="422"/>
    </location>
</feature>
<organism evidence="11 12">
    <name type="scientific">Cyclotella atomus</name>
    <dbReference type="NCBI Taxonomy" id="382360"/>
    <lineage>
        <taxon>Eukaryota</taxon>
        <taxon>Sar</taxon>
        <taxon>Stramenopiles</taxon>
        <taxon>Ochrophyta</taxon>
        <taxon>Bacillariophyta</taxon>
        <taxon>Coscinodiscophyceae</taxon>
        <taxon>Thalassiosirophycidae</taxon>
        <taxon>Stephanodiscales</taxon>
        <taxon>Stephanodiscaceae</taxon>
        <taxon>Cyclotella</taxon>
    </lineage>
</organism>
<gene>
    <name evidence="11" type="ORF">ACHAWO_010035</name>
</gene>
<dbReference type="Proteomes" id="UP001530400">
    <property type="component" value="Unassembled WGS sequence"/>
</dbReference>
<evidence type="ECO:0000256" key="3">
    <source>
        <dbReference type="ARBA" id="ARBA00022630"/>
    </source>
</evidence>
<keyword evidence="3" id="KW-0285">Flavoprotein</keyword>
<evidence type="ECO:0000313" key="12">
    <source>
        <dbReference type="Proteomes" id="UP001530400"/>
    </source>
</evidence>
<reference evidence="11 12" key="1">
    <citation type="submission" date="2024-10" db="EMBL/GenBank/DDBJ databases">
        <title>Updated reference genomes for cyclostephanoid diatoms.</title>
        <authorList>
            <person name="Roberts W.R."/>
            <person name="Alverson A.J."/>
        </authorList>
    </citation>
    <scope>NUCLEOTIDE SEQUENCE [LARGE SCALE GENOMIC DNA]</scope>
    <source>
        <strain evidence="11 12">AJA010-31</strain>
    </source>
</reference>
<protein>
    <recommendedName>
        <fullName evidence="10">Prenylcysteine lyase domain-containing protein</fullName>
    </recommendedName>
</protein>
<evidence type="ECO:0000256" key="8">
    <source>
        <dbReference type="SAM" id="MobiDB-lite"/>
    </source>
</evidence>
<evidence type="ECO:0000256" key="4">
    <source>
        <dbReference type="ARBA" id="ARBA00022729"/>
    </source>
</evidence>
<keyword evidence="5" id="KW-0274">FAD</keyword>
<dbReference type="InterPro" id="IPR017046">
    <property type="entry name" value="Prenylcysteine_Oxase1"/>
</dbReference>
<dbReference type="Pfam" id="PF07156">
    <property type="entry name" value="Prenylcys_lyase"/>
    <property type="match status" value="2"/>
</dbReference>
<dbReference type="PANTHER" id="PTHR15944">
    <property type="entry name" value="FARNESYLCYSTEINE LYASE"/>
    <property type="match status" value="1"/>
</dbReference>
<sequence length="660" mass="72683">MMSMLLILLLSFTLQFNWIESAPDGQEKRYKIAIIGGGISGTFTAKYLAEYDVHHRDAKRSDCFIDEIAVFDVSPPPEEDNVNPQEVKSSSDPRPQHWQGSRVSSLTLQDGSVIELGASIIYSGNQLVVDMMAGDPEYLVRGKPMGLGKKSTDAQVVTSKTDDTTTNQPSGFGIYHGNQEWLLRPGLFSSYPQVLQSILKPLYFLWRYNFDYFRLNSAVKQAIHSFDNIVYALLNDTDREVTYFENPMDMWAAIGLKSLAGITFHEFLDELGISRDDSLELSSTDSNKEDSSWWNWRRWLPGIGCLRSELVTAMTINTYNQDLNEMNGLVGLVAYVPAGGDLFSVEGGNDKLMKSAIKQARNMYETSNCKATSDKVQRHQATVTTVISSEESIQLLSDDGSLGEFDIVILAAPLQMCRIKFLMHSPMGLDPSILHEMPLAGVHDNIDAEDIEHSARSATGAANNEHGARSFANPLLPSATTPYTSVVTTIISNVTLNSTHFDIGAKEQWPRSILVSERGKSMEGLTTLTILSVKKRLVKTFSTEALDTATLNNLFGPHHNVVYVQMWGGGKSSEFSKYGGATPSFRGGRHSESLPYLLYDGAMHWGKNNAGPALYYVNAIESAVAAIEISAIGAKSTAKLVARRLGLISPSVDISAREEL</sequence>
<dbReference type="AlphaFoldDB" id="A0ABD3PE92"/>
<evidence type="ECO:0000256" key="7">
    <source>
        <dbReference type="ARBA" id="ARBA00023180"/>
    </source>
</evidence>
<accession>A0ABD3PE92</accession>
<keyword evidence="4 9" id="KW-0732">Signal</keyword>
<dbReference type="InterPro" id="IPR036188">
    <property type="entry name" value="FAD/NAD-bd_sf"/>
</dbReference>
<feature type="signal peptide" evidence="9">
    <location>
        <begin position="1"/>
        <end position="21"/>
    </location>
</feature>
<evidence type="ECO:0000256" key="5">
    <source>
        <dbReference type="ARBA" id="ARBA00022827"/>
    </source>
</evidence>
<dbReference type="GO" id="GO:0016491">
    <property type="term" value="F:oxidoreductase activity"/>
    <property type="evidence" value="ECO:0007669"/>
    <property type="project" value="UniProtKB-KW"/>
</dbReference>
<evidence type="ECO:0000259" key="10">
    <source>
        <dbReference type="Pfam" id="PF07156"/>
    </source>
</evidence>
<evidence type="ECO:0000256" key="6">
    <source>
        <dbReference type="ARBA" id="ARBA00023002"/>
    </source>
</evidence>
<dbReference type="InterPro" id="IPR010795">
    <property type="entry name" value="Prenylcys_lyase"/>
</dbReference>
<comment type="similarity">
    <text evidence="2">Belongs to the prenylcysteine oxidase family.</text>
</comment>
<evidence type="ECO:0000313" key="11">
    <source>
        <dbReference type="EMBL" id="KAL3786388.1"/>
    </source>
</evidence>
<keyword evidence="6" id="KW-0560">Oxidoreductase</keyword>
<feature type="chain" id="PRO_5044757253" description="Prenylcysteine lyase domain-containing protein" evidence="9">
    <location>
        <begin position="22"/>
        <end position="660"/>
    </location>
</feature>
<feature type="region of interest" description="Disordered" evidence="8">
    <location>
        <begin position="75"/>
        <end position="102"/>
    </location>
</feature>
<keyword evidence="12" id="KW-1185">Reference proteome</keyword>
<dbReference type="PANTHER" id="PTHR15944:SF0">
    <property type="entry name" value="PRENYLCYSTEINE LYASE DOMAIN-CONTAINING PROTEIN"/>
    <property type="match status" value="1"/>
</dbReference>
<comment type="cofactor">
    <cofactor evidence="1">
        <name>FAD</name>
        <dbReference type="ChEBI" id="CHEBI:57692"/>
    </cofactor>
</comment>
<evidence type="ECO:0000256" key="1">
    <source>
        <dbReference type="ARBA" id="ARBA00001974"/>
    </source>
</evidence>
<proteinExistence type="inferred from homology"/>
<name>A0ABD3PE92_9STRA</name>
<dbReference type="SUPFAM" id="SSF51905">
    <property type="entry name" value="FAD/NAD(P)-binding domain"/>
    <property type="match status" value="1"/>
</dbReference>
<evidence type="ECO:0000256" key="9">
    <source>
        <dbReference type="SAM" id="SignalP"/>
    </source>
</evidence>
<comment type="caution">
    <text evidence="11">The sequence shown here is derived from an EMBL/GenBank/DDBJ whole genome shotgun (WGS) entry which is preliminary data.</text>
</comment>
<feature type="domain" description="Prenylcysteine lyase" evidence="10">
    <location>
        <begin position="473"/>
        <end position="645"/>
    </location>
</feature>
<evidence type="ECO:0000256" key="2">
    <source>
        <dbReference type="ARBA" id="ARBA00009967"/>
    </source>
</evidence>
<keyword evidence="7" id="KW-0325">Glycoprotein</keyword>
<dbReference type="EMBL" id="JALLPJ020000652">
    <property type="protein sequence ID" value="KAL3786388.1"/>
    <property type="molecule type" value="Genomic_DNA"/>
</dbReference>